<dbReference type="EMBL" id="ML179061">
    <property type="protein sequence ID" value="THV03941.1"/>
    <property type="molecule type" value="Genomic_DNA"/>
</dbReference>
<comment type="subcellular location">
    <subcellularLocation>
        <location evidence="1">Nucleus</location>
        <location evidence="1">Nucleoplasm</location>
    </subcellularLocation>
</comment>
<protein>
    <submittedName>
        <fullName evidence="10">DUF836-domain-containing protein</fullName>
    </submittedName>
</protein>
<keyword evidence="4 7" id="KW-0863">Zinc-finger</keyword>
<dbReference type="InterPro" id="IPR001878">
    <property type="entry name" value="Znf_CCHC"/>
</dbReference>
<dbReference type="OrthoDB" id="429967at2759"/>
<feature type="compositionally biased region" description="Polar residues" evidence="8">
    <location>
        <begin position="425"/>
        <end position="438"/>
    </location>
</feature>
<evidence type="ECO:0000313" key="10">
    <source>
        <dbReference type="EMBL" id="THV03941.1"/>
    </source>
</evidence>
<name>A0A4S8MMN2_DENBC</name>
<dbReference type="InterPro" id="IPR008554">
    <property type="entry name" value="Glutaredoxin-like"/>
</dbReference>
<dbReference type="InterPro" id="IPR052115">
    <property type="entry name" value="NEXT_complex_subunit_ZCCHC8"/>
</dbReference>
<evidence type="ECO:0000256" key="1">
    <source>
        <dbReference type="ARBA" id="ARBA00004642"/>
    </source>
</evidence>
<evidence type="ECO:0000313" key="11">
    <source>
        <dbReference type="Proteomes" id="UP000297245"/>
    </source>
</evidence>
<feature type="region of interest" description="Disordered" evidence="8">
    <location>
        <begin position="372"/>
        <end position="454"/>
    </location>
</feature>
<keyword evidence="5" id="KW-0862">Zinc</keyword>
<feature type="domain" description="CCHC-type" evidence="9">
    <location>
        <begin position="152"/>
        <end position="166"/>
    </location>
</feature>
<evidence type="ECO:0000259" key="9">
    <source>
        <dbReference type="PROSITE" id="PS50158"/>
    </source>
</evidence>
<dbReference type="GO" id="GO:0008270">
    <property type="term" value="F:zinc ion binding"/>
    <property type="evidence" value="ECO:0007669"/>
    <property type="project" value="UniProtKB-KW"/>
</dbReference>
<dbReference type="AlphaFoldDB" id="A0A4S8MMN2"/>
<dbReference type="PANTHER" id="PTHR13316:SF0">
    <property type="entry name" value="ZINC FINGER CCHC DOMAIN-CONTAINING PROTEIN 8"/>
    <property type="match status" value="1"/>
</dbReference>
<dbReference type="GO" id="GO:0071013">
    <property type="term" value="C:catalytic step 2 spliceosome"/>
    <property type="evidence" value="ECO:0007669"/>
    <property type="project" value="TreeGrafter"/>
</dbReference>
<feature type="compositionally biased region" description="Acidic residues" evidence="8">
    <location>
        <begin position="442"/>
        <end position="454"/>
    </location>
</feature>
<evidence type="ECO:0000256" key="8">
    <source>
        <dbReference type="SAM" id="MobiDB-lite"/>
    </source>
</evidence>
<dbReference type="GO" id="GO:0003723">
    <property type="term" value="F:RNA binding"/>
    <property type="evidence" value="ECO:0007669"/>
    <property type="project" value="TreeGrafter"/>
</dbReference>
<comment type="similarity">
    <text evidence="2">Belongs to the ZCCHC8 family.</text>
</comment>
<evidence type="ECO:0000256" key="7">
    <source>
        <dbReference type="PROSITE-ProRule" id="PRU00047"/>
    </source>
</evidence>
<keyword evidence="3" id="KW-0479">Metal-binding</keyword>
<dbReference type="SUPFAM" id="SSF52833">
    <property type="entry name" value="Thioredoxin-like"/>
    <property type="match status" value="1"/>
</dbReference>
<accession>A0A4S8MMN2</accession>
<dbReference type="Gene3D" id="3.40.30.10">
    <property type="entry name" value="Glutaredoxin"/>
    <property type="match status" value="1"/>
</dbReference>
<keyword evidence="11" id="KW-1185">Reference proteome</keyword>
<sequence length="454" mass="50982">RLPRFTLYSGPNCSLCDTAKEELAKVRQNRPFHLETVNIQDPGQERWKRKYVYWIPALHLEGREIAKGRWDATVVTEALQKWDQETQTSEAPHLRAGQANGWNPWDPDAQNWGIYGRTTEIVLEPVPIHSHVGSSLSKDKSDTGESLLTSHCFNCGDPDHNVSSCPFRFDRELVSLARDMYNFFKEYQGQDRIGGEFTNRLYAVEEWKNMRLGWLNQFIPGEIRGPDLRDALGMEAQSEWLRNMAVWGYPPGWATHRDDADPKDAVRERILSQFFGEDNVEELLMFGEGGAIEAVPLGNQDVNDEMSETSSLTAGPEKIHRWAFYPATHFSSEMLPVYNGSSLPPIDGSTPENPSKKTWQPSFNEQLWTNIVSNNISNGPPPPLTSPPPPPSEPPPPVPPPPAPKEPPPPLPLPLSLPKEALLQSLRSFPSALVSSSHGPDDLEECDMDMSDDD</sequence>
<dbReference type="Proteomes" id="UP000297245">
    <property type="component" value="Unassembled WGS sequence"/>
</dbReference>
<dbReference type="PROSITE" id="PS50158">
    <property type="entry name" value="ZF_CCHC"/>
    <property type="match status" value="1"/>
</dbReference>
<evidence type="ECO:0000256" key="2">
    <source>
        <dbReference type="ARBA" id="ARBA00007497"/>
    </source>
</evidence>
<evidence type="ECO:0000256" key="3">
    <source>
        <dbReference type="ARBA" id="ARBA00022723"/>
    </source>
</evidence>
<organism evidence="10 11">
    <name type="scientific">Dendrothele bispora (strain CBS 962.96)</name>
    <dbReference type="NCBI Taxonomy" id="1314807"/>
    <lineage>
        <taxon>Eukaryota</taxon>
        <taxon>Fungi</taxon>
        <taxon>Dikarya</taxon>
        <taxon>Basidiomycota</taxon>
        <taxon>Agaricomycotina</taxon>
        <taxon>Agaricomycetes</taxon>
        <taxon>Agaricomycetidae</taxon>
        <taxon>Agaricales</taxon>
        <taxon>Agaricales incertae sedis</taxon>
        <taxon>Dendrothele</taxon>
    </lineage>
</organism>
<dbReference type="InterPro" id="IPR006568">
    <property type="entry name" value="PSP_pro-rich"/>
</dbReference>
<dbReference type="Pfam" id="PF04046">
    <property type="entry name" value="PSP"/>
    <property type="match status" value="1"/>
</dbReference>
<proteinExistence type="inferred from homology"/>
<evidence type="ECO:0000256" key="6">
    <source>
        <dbReference type="ARBA" id="ARBA00023242"/>
    </source>
</evidence>
<dbReference type="GO" id="GO:0005654">
    <property type="term" value="C:nucleoplasm"/>
    <property type="evidence" value="ECO:0007669"/>
    <property type="project" value="UniProtKB-SubCell"/>
</dbReference>
<reference evidence="10 11" key="1">
    <citation type="journal article" date="2019" name="Nat. Ecol. Evol.">
        <title>Megaphylogeny resolves global patterns of mushroom evolution.</title>
        <authorList>
            <person name="Varga T."/>
            <person name="Krizsan K."/>
            <person name="Foldi C."/>
            <person name="Dima B."/>
            <person name="Sanchez-Garcia M."/>
            <person name="Sanchez-Ramirez S."/>
            <person name="Szollosi G.J."/>
            <person name="Szarkandi J.G."/>
            <person name="Papp V."/>
            <person name="Albert L."/>
            <person name="Andreopoulos W."/>
            <person name="Angelini C."/>
            <person name="Antonin V."/>
            <person name="Barry K.W."/>
            <person name="Bougher N.L."/>
            <person name="Buchanan P."/>
            <person name="Buyck B."/>
            <person name="Bense V."/>
            <person name="Catcheside P."/>
            <person name="Chovatia M."/>
            <person name="Cooper J."/>
            <person name="Damon W."/>
            <person name="Desjardin D."/>
            <person name="Finy P."/>
            <person name="Geml J."/>
            <person name="Haridas S."/>
            <person name="Hughes K."/>
            <person name="Justo A."/>
            <person name="Karasinski D."/>
            <person name="Kautmanova I."/>
            <person name="Kiss B."/>
            <person name="Kocsube S."/>
            <person name="Kotiranta H."/>
            <person name="LaButti K.M."/>
            <person name="Lechner B.E."/>
            <person name="Liimatainen K."/>
            <person name="Lipzen A."/>
            <person name="Lukacs Z."/>
            <person name="Mihaltcheva S."/>
            <person name="Morgado L.N."/>
            <person name="Niskanen T."/>
            <person name="Noordeloos M.E."/>
            <person name="Ohm R.A."/>
            <person name="Ortiz-Santana B."/>
            <person name="Ovrebo C."/>
            <person name="Racz N."/>
            <person name="Riley R."/>
            <person name="Savchenko A."/>
            <person name="Shiryaev A."/>
            <person name="Soop K."/>
            <person name="Spirin V."/>
            <person name="Szebenyi C."/>
            <person name="Tomsovsky M."/>
            <person name="Tulloss R.E."/>
            <person name="Uehling J."/>
            <person name="Grigoriev I.V."/>
            <person name="Vagvolgyi C."/>
            <person name="Papp T."/>
            <person name="Martin F.M."/>
            <person name="Miettinen O."/>
            <person name="Hibbett D.S."/>
            <person name="Nagy L.G."/>
        </authorList>
    </citation>
    <scope>NUCLEOTIDE SEQUENCE [LARGE SCALE GENOMIC DNA]</scope>
    <source>
        <strain evidence="10 11">CBS 962.96</strain>
    </source>
</reference>
<dbReference type="Pfam" id="PF05768">
    <property type="entry name" value="Glrx-like"/>
    <property type="match status" value="1"/>
</dbReference>
<evidence type="ECO:0000256" key="5">
    <source>
        <dbReference type="ARBA" id="ARBA00022833"/>
    </source>
</evidence>
<feature type="non-terminal residue" evidence="10">
    <location>
        <position position="454"/>
    </location>
</feature>
<feature type="non-terminal residue" evidence="10">
    <location>
        <position position="1"/>
    </location>
</feature>
<gene>
    <name evidence="10" type="ORF">K435DRAFT_633599</name>
</gene>
<evidence type="ECO:0000256" key="4">
    <source>
        <dbReference type="ARBA" id="ARBA00022771"/>
    </source>
</evidence>
<dbReference type="InterPro" id="IPR036249">
    <property type="entry name" value="Thioredoxin-like_sf"/>
</dbReference>
<dbReference type="PANTHER" id="PTHR13316">
    <property type="entry name" value="ZINC FINGER, CCHC DOMAIN CONTAINING 8"/>
    <property type="match status" value="1"/>
</dbReference>
<feature type="compositionally biased region" description="Pro residues" evidence="8">
    <location>
        <begin position="379"/>
        <end position="415"/>
    </location>
</feature>
<keyword evidence="6" id="KW-0539">Nucleus</keyword>